<dbReference type="PROSITE" id="PS00135">
    <property type="entry name" value="TRYPSIN_SER"/>
    <property type="match status" value="1"/>
</dbReference>
<dbReference type="Ensembl" id="ENSECRT00000030624.1">
    <property type="protein sequence ID" value="ENSECRP00000029984.1"/>
    <property type="gene ID" value="ENSECRG00000020076.1"/>
</dbReference>
<keyword evidence="2 9" id="KW-0645">Protease</keyword>
<reference evidence="11" key="2">
    <citation type="submission" date="2025-08" db="UniProtKB">
        <authorList>
            <consortium name="Ensembl"/>
        </authorList>
    </citation>
    <scope>IDENTIFICATION</scope>
</reference>
<keyword evidence="6" id="KW-1015">Disulfide bond</keyword>
<evidence type="ECO:0000256" key="5">
    <source>
        <dbReference type="ARBA" id="ARBA00023145"/>
    </source>
</evidence>
<sequence length="270" mass="29408">KPPTLHLKHCQGSLDLTPFLLCVILGVFAYKIIDGQEAVPHSRPYMAFLRIRTIRGNYTCGGALIDPNFVLTAAHCSGGTITVYLGLHDRSKAELTEQVLQVEKEIPHEEYNEITDRNDIMLLKLERSVTLSPGVQIIGIPRKRSSTLDGTSCSVAGWGTTDNNGPSSMKLMEVNVTIQDVNTCTAAKINDLKETVICARGDGIKGTCSGDSGGPLVCSVKGRQPKAVGIVSFHLANNKRCKDPNRDNVYTKVSAFRDWIDRNIKANSPA</sequence>
<evidence type="ECO:0000256" key="9">
    <source>
        <dbReference type="RuleBase" id="RU363034"/>
    </source>
</evidence>
<dbReference type="InterPro" id="IPR043504">
    <property type="entry name" value="Peptidase_S1_PA_chymotrypsin"/>
</dbReference>
<proteinExistence type="predicted"/>
<reference evidence="11" key="3">
    <citation type="submission" date="2025-09" db="UniProtKB">
        <authorList>
            <consortium name="Ensembl"/>
        </authorList>
    </citation>
    <scope>IDENTIFICATION</scope>
</reference>
<evidence type="ECO:0000256" key="1">
    <source>
        <dbReference type="ARBA" id="ARBA00004239"/>
    </source>
</evidence>
<evidence type="ECO:0000256" key="6">
    <source>
        <dbReference type="ARBA" id="ARBA00023157"/>
    </source>
</evidence>
<feature type="domain" description="Peptidase S1" evidence="10">
    <location>
        <begin position="32"/>
        <end position="265"/>
    </location>
</feature>
<evidence type="ECO:0000259" key="10">
    <source>
        <dbReference type="PROSITE" id="PS50240"/>
    </source>
</evidence>
<dbReference type="Proteomes" id="UP000694620">
    <property type="component" value="Chromosome 12"/>
</dbReference>
<dbReference type="SUPFAM" id="SSF50494">
    <property type="entry name" value="Trypsin-like serine proteases"/>
    <property type="match status" value="1"/>
</dbReference>
<keyword evidence="3 9" id="KW-0378">Hydrolase</keyword>
<dbReference type="CDD" id="cd00190">
    <property type="entry name" value="Tryp_SPc"/>
    <property type="match status" value="1"/>
</dbReference>
<protein>
    <recommendedName>
        <fullName evidence="8">trypsin</fullName>
        <ecNumber evidence="8">3.4.21.4</ecNumber>
    </recommendedName>
</protein>
<evidence type="ECO:0000313" key="12">
    <source>
        <dbReference type="Proteomes" id="UP000694620"/>
    </source>
</evidence>
<accession>A0A8C4TFQ5</accession>
<evidence type="ECO:0000256" key="7">
    <source>
        <dbReference type="ARBA" id="ARBA00036320"/>
    </source>
</evidence>
<evidence type="ECO:0000256" key="4">
    <source>
        <dbReference type="ARBA" id="ARBA00022825"/>
    </source>
</evidence>
<evidence type="ECO:0000256" key="8">
    <source>
        <dbReference type="ARBA" id="ARBA00038868"/>
    </source>
</evidence>
<evidence type="ECO:0000256" key="2">
    <source>
        <dbReference type="ARBA" id="ARBA00022670"/>
    </source>
</evidence>
<dbReference type="InterPro" id="IPR001254">
    <property type="entry name" value="Trypsin_dom"/>
</dbReference>
<dbReference type="PROSITE" id="PS50240">
    <property type="entry name" value="TRYPSIN_DOM"/>
    <property type="match status" value="1"/>
</dbReference>
<dbReference type="AlphaFoldDB" id="A0A8C4TFQ5"/>
<dbReference type="GeneTree" id="ENSGT01030000234551"/>
<dbReference type="InterPro" id="IPR009003">
    <property type="entry name" value="Peptidase_S1_PA"/>
</dbReference>
<dbReference type="FunFam" id="2.40.10.10:FF:000005">
    <property type="entry name" value="Serine protease 37"/>
    <property type="match status" value="1"/>
</dbReference>
<dbReference type="PANTHER" id="PTHR24271">
    <property type="entry name" value="KALLIKREIN-RELATED"/>
    <property type="match status" value="1"/>
</dbReference>
<comment type="subcellular location">
    <subcellularLocation>
        <location evidence="1">Secreted</location>
        <location evidence="1">Extracellular space</location>
    </subcellularLocation>
</comment>
<dbReference type="Gene3D" id="2.40.10.10">
    <property type="entry name" value="Trypsin-like serine proteases"/>
    <property type="match status" value="1"/>
</dbReference>
<dbReference type="EC" id="3.4.21.4" evidence="8"/>
<dbReference type="GO" id="GO:0006508">
    <property type="term" value="P:proteolysis"/>
    <property type="evidence" value="ECO:0007669"/>
    <property type="project" value="UniProtKB-KW"/>
</dbReference>
<dbReference type="GO" id="GO:0004252">
    <property type="term" value="F:serine-type endopeptidase activity"/>
    <property type="evidence" value="ECO:0007669"/>
    <property type="project" value="UniProtKB-EC"/>
</dbReference>
<comment type="catalytic activity">
    <reaction evidence="7">
        <text>Preferential cleavage: Arg-|-Xaa, Lys-|-Xaa.</text>
        <dbReference type="EC" id="3.4.21.4"/>
    </reaction>
</comment>
<keyword evidence="4 9" id="KW-0720">Serine protease</keyword>
<name>A0A8C4TFQ5_ERPCA</name>
<dbReference type="SMART" id="SM00020">
    <property type="entry name" value="Tryp_SPc"/>
    <property type="match status" value="1"/>
</dbReference>
<keyword evidence="5" id="KW-0865">Zymogen</keyword>
<organism evidence="11 12">
    <name type="scientific">Erpetoichthys calabaricus</name>
    <name type="common">Rope fish</name>
    <name type="synonym">Calamoichthys calabaricus</name>
    <dbReference type="NCBI Taxonomy" id="27687"/>
    <lineage>
        <taxon>Eukaryota</taxon>
        <taxon>Metazoa</taxon>
        <taxon>Chordata</taxon>
        <taxon>Craniata</taxon>
        <taxon>Vertebrata</taxon>
        <taxon>Euteleostomi</taxon>
        <taxon>Actinopterygii</taxon>
        <taxon>Polypteriformes</taxon>
        <taxon>Polypteridae</taxon>
        <taxon>Erpetoichthys</taxon>
    </lineage>
</organism>
<evidence type="ECO:0000313" key="11">
    <source>
        <dbReference type="Ensembl" id="ENSECRP00000029984.1"/>
    </source>
</evidence>
<reference evidence="11" key="1">
    <citation type="submission" date="2021-06" db="EMBL/GenBank/DDBJ databases">
        <authorList>
            <consortium name="Wellcome Sanger Institute Data Sharing"/>
        </authorList>
    </citation>
    <scope>NUCLEOTIDE SEQUENCE [LARGE SCALE GENOMIC DNA]</scope>
</reference>
<dbReference type="InterPro" id="IPR001314">
    <property type="entry name" value="Peptidase_S1A"/>
</dbReference>
<dbReference type="InterPro" id="IPR018114">
    <property type="entry name" value="TRYPSIN_HIS"/>
</dbReference>
<dbReference type="PROSITE" id="PS00134">
    <property type="entry name" value="TRYPSIN_HIS"/>
    <property type="match status" value="1"/>
</dbReference>
<dbReference type="Pfam" id="PF00089">
    <property type="entry name" value="Trypsin"/>
    <property type="match status" value="1"/>
</dbReference>
<dbReference type="PANTHER" id="PTHR24271:SF50">
    <property type="match status" value="1"/>
</dbReference>
<dbReference type="GO" id="GO:0005576">
    <property type="term" value="C:extracellular region"/>
    <property type="evidence" value="ECO:0007669"/>
    <property type="project" value="UniProtKB-SubCell"/>
</dbReference>
<dbReference type="PRINTS" id="PR00722">
    <property type="entry name" value="CHYMOTRYPSIN"/>
</dbReference>
<keyword evidence="12" id="KW-1185">Reference proteome</keyword>
<dbReference type="InterPro" id="IPR033116">
    <property type="entry name" value="TRYPSIN_SER"/>
</dbReference>
<evidence type="ECO:0000256" key="3">
    <source>
        <dbReference type="ARBA" id="ARBA00022801"/>
    </source>
</evidence>